<evidence type="ECO:0000256" key="11">
    <source>
        <dbReference type="ARBA" id="ARBA00023268"/>
    </source>
</evidence>
<gene>
    <name evidence="15" type="primary">cysG</name>
    <name evidence="21" type="ORF">Tel_10045</name>
</gene>
<comment type="similarity">
    <text evidence="15">In the N-terminal section; belongs to the precorrin-2 dehydrogenase / sirohydrochlorin ferrochelatase family.</text>
</comment>
<keyword evidence="4 15" id="KW-0489">Methyltransferase</keyword>
<evidence type="ECO:0000259" key="20">
    <source>
        <dbReference type="Pfam" id="PF14824"/>
    </source>
</evidence>
<evidence type="ECO:0000256" key="13">
    <source>
        <dbReference type="ARBA" id="ARBA00047561"/>
    </source>
</evidence>
<dbReference type="HAMAP" id="MF_01646">
    <property type="entry name" value="Siroheme_synth"/>
    <property type="match status" value="1"/>
</dbReference>
<dbReference type="GO" id="GO:0032259">
    <property type="term" value="P:methylation"/>
    <property type="evidence" value="ECO:0007669"/>
    <property type="project" value="UniProtKB-KW"/>
</dbReference>
<dbReference type="GO" id="GO:0043115">
    <property type="term" value="F:precorrin-2 dehydrogenase activity"/>
    <property type="evidence" value="ECO:0007669"/>
    <property type="project" value="UniProtKB-UniRule"/>
</dbReference>
<feature type="domain" description="Tetrapyrrole methylase" evidence="18">
    <location>
        <begin position="220"/>
        <end position="429"/>
    </location>
</feature>
<keyword evidence="3 15" id="KW-0169">Cobalamin biosynthesis</keyword>
<proteinExistence type="inferred from homology"/>
<feature type="domain" description="Siroheme synthase central" evidence="20">
    <location>
        <begin position="119"/>
        <end position="144"/>
    </location>
</feature>
<dbReference type="InterPro" id="IPR036291">
    <property type="entry name" value="NAD(P)-bd_dom_sf"/>
</dbReference>
<evidence type="ECO:0000256" key="10">
    <source>
        <dbReference type="ARBA" id="ARBA00023244"/>
    </source>
</evidence>
<dbReference type="InterPro" id="IPR028281">
    <property type="entry name" value="Sirohaem_synthase_central"/>
</dbReference>
<feature type="binding site" evidence="15">
    <location>
        <position position="308"/>
    </location>
    <ligand>
        <name>S-adenosyl-L-methionine</name>
        <dbReference type="ChEBI" id="CHEBI:59789"/>
    </ligand>
</feature>
<evidence type="ECO:0000256" key="12">
    <source>
        <dbReference type="ARBA" id="ARBA00025705"/>
    </source>
</evidence>
<evidence type="ECO:0000256" key="16">
    <source>
        <dbReference type="PIRSR" id="PIRSR036426-1"/>
    </source>
</evidence>
<evidence type="ECO:0000256" key="4">
    <source>
        <dbReference type="ARBA" id="ARBA00022603"/>
    </source>
</evidence>
<dbReference type="PIRSF" id="PIRSF036426">
    <property type="entry name" value="Sirohaem_synth"/>
    <property type="match status" value="1"/>
</dbReference>
<dbReference type="SUPFAM" id="SSF53790">
    <property type="entry name" value="Tetrapyrrole methylase"/>
    <property type="match status" value="1"/>
</dbReference>
<dbReference type="AlphaFoldDB" id="A0A0S2TEA7"/>
<accession>A0A0S2TEA7</accession>
<comment type="function">
    <text evidence="15">Multifunctional enzyme that catalyzes the SAM-dependent methylations of uroporphyrinogen III at position C-2 and C-7 to form precorrin-2 via precorrin-1. Then it catalyzes the NAD-dependent ring dehydrogenation of precorrin-2 to yield sirohydrochlorin. Finally, it catalyzes the ferrochelation of sirohydrochlorin to yield siroheme.</text>
</comment>
<dbReference type="InterPro" id="IPR012409">
    <property type="entry name" value="Sirohaem_synth"/>
</dbReference>
<dbReference type="NCBIfam" id="TIGR01470">
    <property type="entry name" value="cysG_Nterm"/>
    <property type="match status" value="1"/>
</dbReference>
<dbReference type="Gene3D" id="3.40.50.720">
    <property type="entry name" value="NAD(P)-binding Rossmann-like Domain"/>
    <property type="match status" value="1"/>
</dbReference>
<keyword evidence="11 15" id="KW-0511">Multifunctional enzyme</keyword>
<keyword evidence="9 15" id="KW-0456">Lyase</keyword>
<feature type="region of interest" description="Precorrin-2 dehydrogenase / sirohydrochlorin ferrochelatase" evidence="15">
    <location>
        <begin position="1"/>
        <end position="203"/>
    </location>
</feature>
<evidence type="ECO:0000256" key="2">
    <source>
        <dbReference type="ARBA" id="ARBA00005879"/>
    </source>
</evidence>
<dbReference type="Gene3D" id="3.30.950.10">
    <property type="entry name" value="Methyltransferase, Cobalt-precorrin-4 Transmethylase, Domain 2"/>
    <property type="match status" value="1"/>
</dbReference>
<sequence length="463" mass="50352">MDFLPIFIDLKGRPVLVVGGGEVAARKVGLLLRAQAQVRVVAPELCDALRQMEQQGRIDHIAAAYQAAELEGAILAIAATSDEAVNRRVSLDARQRGMPVNVADAPELCTFILPSIIDRSPLMVAVSTGGASPTLGRLLRARLETLIPASYGRFAELLGRFREPVKQRFKTLAQRRRFWEQVVQGPIAELVYANKDTQAEQALQAAIDQADSAQLAKGEVYLVGAGPGDPDLLTFRALRLMQQADVVLYDRLVAPEILSLVRREAEQIYVGKKRAYHALRQEEINGMLIKLAKQGKRVLRLKGGDPFIFGRGGEEISGLAQQGIPFQVVPGITAAAGCASYAGIPLTHRDYAQSVIFVTGQLQDGTVDLEWQTLVQPRQTVVVYMGLAGLQIICDRLIAHGMAATMPAALIQQGTTPAQRVITGTLADLPQVVAQHEVHAPTLLIIGEVVRLHDQLNWFDPVS</sequence>
<dbReference type="SUPFAM" id="SSF75615">
    <property type="entry name" value="Siroheme synthase middle domains-like"/>
    <property type="match status" value="1"/>
</dbReference>
<dbReference type="FunFam" id="3.30.160.110:FF:000001">
    <property type="entry name" value="Siroheme synthase"/>
    <property type="match status" value="1"/>
</dbReference>
<dbReference type="GO" id="GO:0051287">
    <property type="term" value="F:NAD binding"/>
    <property type="evidence" value="ECO:0007669"/>
    <property type="project" value="InterPro"/>
</dbReference>
<keyword evidence="8 15" id="KW-0520">NAD</keyword>
<evidence type="ECO:0000256" key="8">
    <source>
        <dbReference type="ARBA" id="ARBA00023027"/>
    </source>
</evidence>
<dbReference type="GO" id="GO:0004851">
    <property type="term" value="F:uroporphyrin-III C-methyltransferase activity"/>
    <property type="evidence" value="ECO:0007669"/>
    <property type="project" value="UniProtKB-UniRule"/>
</dbReference>
<dbReference type="GO" id="GO:0051266">
    <property type="term" value="F:sirohydrochlorin ferrochelatase activity"/>
    <property type="evidence" value="ECO:0007669"/>
    <property type="project" value="UniProtKB-EC"/>
</dbReference>
<evidence type="ECO:0000313" key="22">
    <source>
        <dbReference type="Proteomes" id="UP000055136"/>
    </source>
</evidence>
<feature type="active site" description="Proton acceptor" evidence="15 16">
    <location>
        <position position="250"/>
    </location>
</feature>
<dbReference type="PANTHER" id="PTHR45790:SF1">
    <property type="entry name" value="SIROHEME SYNTHASE"/>
    <property type="match status" value="1"/>
</dbReference>
<dbReference type="EC" id="4.99.1.4" evidence="15"/>
<dbReference type="STRING" id="1748243.Tel_10045"/>
<dbReference type="InterPro" id="IPR014777">
    <property type="entry name" value="4pyrrole_Mease_sub1"/>
</dbReference>
<dbReference type="InterPro" id="IPR006366">
    <property type="entry name" value="CobA/CysG_C"/>
</dbReference>
<dbReference type="Gene3D" id="1.10.8.210">
    <property type="entry name" value="Sirohaem synthase, dimerisation domain"/>
    <property type="match status" value="1"/>
</dbReference>
<comment type="pathway">
    <text evidence="1 15">Porphyrin-containing compound metabolism; siroheme biosynthesis; sirohydrochlorin from precorrin-2: step 1/1.</text>
</comment>
<dbReference type="CDD" id="cd11642">
    <property type="entry name" value="SUMT"/>
    <property type="match status" value="1"/>
</dbReference>
<evidence type="ECO:0000256" key="5">
    <source>
        <dbReference type="ARBA" id="ARBA00022679"/>
    </source>
</evidence>
<dbReference type="NCBIfam" id="NF007922">
    <property type="entry name" value="PRK10637.1"/>
    <property type="match status" value="1"/>
</dbReference>
<dbReference type="SUPFAM" id="SSF51735">
    <property type="entry name" value="NAD(P)-binding Rossmann-fold domains"/>
    <property type="match status" value="1"/>
</dbReference>
<feature type="binding site" evidence="15">
    <location>
        <position position="414"/>
    </location>
    <ligand>
        <name>S-adenosyl-L-methionine</name>
        <dbReference type="ChEBI" id="CHEBI:59789"/>
    </ligand>
</feature>
<evidence type="ECO:0000256" key="15">
    <source>
        <dbReference type="HAMAP-Rule" id="MF_01646"/>
    </source>
</evidence>
<dbReference type="PROSITE" id="PS00840">
    <property type="entry name" value="SUMT_2"/>
    <property type="match status" value="1"/>
</dbReference>
<feature type="binding site" evidence="15">
    <location>
        <begin position="333"/>
        <end position="334"/>
    </location>
    <ligand>
        <name>S-adenosyl-L-methionine</name>
        <dbReference type="ChEBI" id="CHEBI:59789"/>
    </ligand>
</feature>
<comment type="similarity">
    <text evidence="2 17">Belongs to the precorrin methyltransferase family.</text>
</comment>
<feature type="domain" description="Sirohaem synthase dimerisation" evidence="19">
    <location>
        <begin position="150"/>
        <end position="207"/>
    </location>
</feature>
<dbReference type="Gene3D" id="3.30.160.110">
    <property type="entry name" value="Siroheme synthase, domain 2"/>
    <property type="match status" value="1"/>
</dbReference>
<dbReference type="Pfam" id="PF14824">
    <property type="entry name" value="Sirohm_synth_M"/>
    <property type="match status" value="1"/>
</dbReference>
<dbReference type="Pfam" id="PF00590">
    <property type="entry name" value="TP_methylase"/>
    <property type="match status" value="1"/>
</dbReference>
<comment type="pathway">
    <text evidence="12 15">Porphyrin-containing compound metabolism; siroheme biosynthesis; precorrin-2 from uroporphyrinogen III: step 1/1.</text>
</comment>
<feature type="binding site" evidence="15">
    <location>
        <begin position="43"/>
        <end position="44"/>
    </location>
    <ligand>
        <name>NAD(+)</name>
        <dbReference type="ChEBI" id="CHEBI:57540"/>
    </ligand>
</feature>
<protein>
    <recommendedName>
        <fullName evidence="15">Siroheme synthase</fullName>
    </recommendedName>
    <domain>
        <recommendedName>
            <fullName evidence="15">Uroporphyrinogen-III C-methyltransferase</fullName>
            <shortName evidence="15">Urogen III methylase</shortName>
            <ecNumber evidence="15">2.1.1.107</ecNumber>
        </recommendedName>
        <alternativeName>
            <fullName evidence="15">SUMT</fullName>
        </alternativeName>
        <alternativeName>
            <fullName evidence="15">Uroporphyrinogen III methylase</fullName>
            <shortName evidence="15">UROM</shortName>
        </alternativeName>
    </domain>
    <domain>
        <recommendedName>
            <fullName evidence="15">Precorrin-2 dehydrogenase</fullName>
            <ecNumber evidence="15">1.3.1.76</ecNumber>
        </recommendedName>
    </domain>
    <domain>
        <recommendedName>
            <fullName evidence="15">Sirohydrochlorin ferrochelatase</fullName>
            <ecNumber evidence="15">4.99.1.4</ecNumber>
        </recommendedName>
    </domain>
</protein>
<comment type="similarity">
    <text evidence="15">In the C-terminal section; belongs to the precorrin methyltransferase family.</text>
</comment>
<feature type="binding site" evidence="15">
    <location>
        <begin position="303"/>
        <end position="305"/>
    </location>
    <ligand>
        <name>S-adenosyl-L-methionine</name>
        <dbReference type="ChEBI" id="CHEBI:59789"/>
    </ligand>
</feature>
<dbReference type="GO" id="GO:0019354">
    <property type="term" value="P:siroheme biosynthetic process"/>
    <property type="evidence" value="ECO:0007669"/>
    <property type="project" value="UniProtKB-UniRule"/>
</dbReference>
<feature type="binding site" evidence="15">
    <location>
        <position position="227"/>
    </location>
    <ligand>
        <name>S-adenosyl-L-methionine</name>
        <dbReference type="ChEBI" id="CHEBI:59789"/>
    </ligand>
</feature>
<dbReference type="EC" id="1.3.1.76" evidence="15"/>
<evidence type="ECO:0000256" key="3">
    <source>
        <dbReference type="ARBA" id="ARBA00022573"/>
    </source>
</evidence>
<dbReference type="Gene3D" id="3.40.1010.10">
    <property type="entry name" value="Cobalt-precorrin-4 Transmethylase, Domain 1"/>
    <property type="match status" value="1"/>
</dbReference>
<dbReference type="Proteomes" id="UP000055136">
    <property type="component" value="Chromosome"/>
</dbReference>
<evidence type="ECO:0000256" key="17">
    <source>
        <dbReference type="RuleBase" id="RU003960"/>
    </source>
</evidence>
<dbReference type="InterPro" id="IPR037115">
    <property type="entry name" value="Sirohaem_synt_dimer_dom_sf"/>
</dbReference>
<dbReference type="InterPro" id="IPR000878">
    <property type="entry name" value="4pyrrol_Mease"/>
</dbReference>
<evidence type="ECO:0000256" key="14">
    <source>
        <dbReference type="ARBA" id="ARBA00060548"/>
    </source>
</evidence>
<dbReference type="GO" id="GO:0009236">
    <property type="term" value="P:cobalamin biosynthetic process"/>
    <property type="evidence" value="ECO:0007669"/>
    <property type="project" value="UniProtKB-UniRule"/>
</dbReference>
<dbReference type="InterPro" id="IPR019478">
    <property type="entry name" value="Sirohaem_synthase_dimer_dom"/>
</dbReference>
<evidence type="ECO:0000259" key="19">
    <source>
        <dbReference type="Pfam" id="PF10414"/>
    </source>
</evidence>
<evidence type="ECO:0000256" key="6">
    <source>
        <dbReference type="ARBA" id="ARBA00022691"/>
    </source>
</evidence>
<keyword evidence="10 15" id="KW-0627">Porphyrin biosynthesis</keyword>
<dbReference type="EMBL" id="CP013099">
    <property type="protein sequence ID" value="ALP53461.1"/>
    <property type="molecule type" value="Genomic_DNA"/>
</dbReference>
<feature type="region of interest" description="Uroporphyrinogen-III C-methyltransferase" evidence="15">
    <location>
        <begin position="218"/>
        <end position="463"/>
    </location>
</feature>
<dbReference type="UniPathway" id="UPA00148">
    <property type="reaction ID" value="UER00211"/>
</dbReference>
<comment type="pathway">
    <text evidence="14 15">Cofactor biosynthesis; adenosylcobalamin biosynthesis; precorrin-2 from uroporphyrinogen III: step 1/1.</text>
</comment>
<comment type="catalytic activity">
    <reaction evidence="15">
        <text>uroporphyrinogen III + 2 S-adenosyl-L-methionine = precorrin-2 + 2 S-adenosyl-L-homocysteine + H(+)</text>
        <dbReference type="Rhea" id="RHEA:32459"/>
        <dbReference type="ChEBI" id="CHEBI:15378"/>
        <dbReference type="ChEBI" id="CHEBI:57308"/>
        <dbReference type="ChEBI" id="CHEBI:57856"/>
        <dbReference type="ChEBI" id="CHEBI:58827"/>
        <dbReference type="ChEBI" id="CHEBI:59789"/>
        <dbReference type="EC" id="2.1.1.107"/>
    </reaction>
</comment>
<keyword evidence="5 15" id="KW-0808">Transferase</keyword>
<feature type="binding site" evidence="15">
    <location>
        <begin position="22"/>
        <end position="23"/>
    </location>
    <ligand>
        <name>NAD(+)</name>
        <dbReference type="ChEBI" id="CHEBI:57540"/>
    </ligand>
</feature>
<keyword evidence="6 15" id="KW-0949">S-adenosyl-L-methionine</keyword>
<keyword evidence="7 15" id="KW-0560">Oxidoreductase</keyword>
<feature type="binding site" evidence="15">
    <location>
        <position position="385"/>
    </location>
    <ligand>
        <name>S-adenosyl-L-methionine</name>
        <dbReference type="ChEBI" id="CHEBI:59789"/>
    </ligand>
</feature>
<evidence type="ECO:0000259" key="18">
    <source>
        <dbReference type="Pfam" id="PF00590"/>
    </source>
</evidence>
<dbReference type="PANTHER" id="PTHR45790">
    <property type="entry name" value="SIROHEME SYNTHASE-RELATED"/>
    <property type="match status" value="1"/>
</dbReference>
<reference evidence="21" key="1">
    <citation type="submission" date="2015-10" db="EMBL/GenBank/DDBJ databases">
        <title>Description of Candidatus Tenderia electrophaga gen. nov, sp. nov., an Uncultivated Electroautotroph from a Biocathode Enrichment.</title>
        <authorList>
            <person name="Eddie B.J."/>
            <person name="Malanoski A.P."/>
            <person name="Wang Z."/>
            <person name="Hall R.J."/>
            <person name="Oh S.D."/>
            <person name="Heiner C."/>
            <person name="Lin B."/>
            <person name="Strycharz-Glaven S.M."/>
        </authorList>
    </citation>
    <scope>NUCLEOTIDE SEQUENCE [LARGE SCALE GENOMIC DNA]</scope>
    <source>
        <strain evidence="21">NRL1</strain>
    </source>
</reference>
<evidence type="ECO:0000256" key="1">
    <source>
        <dbReference type="ARBA" id="ARBA00005010"/>
    </source>
</evidence>
<comment type="catalytic activity">
    <reaction evidence="15">
        <text>siroheme + 2 H(+) = sirohydrochlorin + Fe(2+)</text>
        <dbReference type="Rhea" id="RHEA:24360"/>
        <dbReference type="ChEBI" id="CHEBI:15378"/>
        <dbReference type="ChEBI" id="CHEBI:29033"/>
        <dbReference type="ChEBI" id="CHEBI:58351"/>
        <dbReference type="ChEBI" id="CHEBI:60052"/>
        <dbReference type="EC" id="4.99.1.4"/>
    </reaction>
</comment>
<dbReference type="NCBIfam" id="NF004790">
    <property type="entry name" value="PRK06136.1"/>
    <property type="match status" value="1"/>
</dbReference>
<comment type="caution">
    <text evidence="15">Lacks conserved residue(s) required for the propagation of feature annotation.</text>
</comment>
<dbReference type="FunFam" id="3.30.950.10:FF:000001">
    <property type="entry name" value="Siroheme synthase"/>
    <property type="match status" value="1"/>
</dbReference>
<evidence type="ECO:0000256" key="7">
    <source>
        <dbReference type="ARBA" id="ARBA00023002"/>
    </source>
</evidence>
<dbReference type="Pfam" id="PF13241">
    <property type="entry name" value="NAD_binding_7"/>
    <property type="match status" value="1"/>
</dbReference>
<comment type="pathway">
    <text evidence="15">Porphyrin-containing compound metabolism; siroheme biosynthesis; siroheme from sirohydrochlorin: step 1/1.</text>
</comment>
<dbReference type="InterPro" id="IPR014776">
    <property type="entry name" value="4pyrrole_Mease_sub2"/>
</dbReference>
<dbReference type="Pfam" id="PF10414">
    <property type="entry name" value="CysG_dimeriser"/>
    <property type="match status" value="1"/>
</dbReference>
<evidence type="ECO:0000256" key="9">
    <source>
        <dbReference type="ARBA" id="ARBA00023239"/>
    </source>
</evidence>
<dbReference type="InterPro" id="IPR003043">
    <property type="entry name" value="Uropor_MeTrfase_CS"/>
</dbReference>
<dbReference type="KEGG" id="tee:Tel_10045"/>
<name>A0A0S2TEA7_9GAMM</name>
<keyword evidence="22" id="KW-1185">Reference proteome</keyword>
<dbReference type="InterPro" id="IPR050161">
    <property type="entry name" value="Siro_Cobalamin_biosynth"/>
</dbReference>
<comment type="pathway">
    <text evidence="15">Cofactor biosynthesis; adenosylcobalamin biosynthesis; sirohydrochlorin from precorrin-2: step 1/1.</text>
</comment>
<dbReference type="UniPathway" id="UPA00262">
    <property type="reaction ID" value="UER00211"/>
</dbReference>
<comment type="catalytic activity">
    <reaction evidence="13 15">
        <text>precorrin-2 + NAD(+) = sirohydrochlorin + NADH + 2 H(+)</text>
        <dbReference type="Rhea" id="RHEA:15613"/>
        <dbReference type="ChEBI" id="CHEBI:15378"/>
        <dbReference type="ChEBI" id="CHEBI:57540"/>
        <dbReference type="ChEBI" id="CHEBI:57945"/>
        <dbReference type="ChEBI" id="CHEBI:58351"/>
        <dbReference type="ChEBI" id="CHEBI:58827"/>
        <dbReference type="EC" id="1.3.1.76"/>
    </reaction>
</comment>
<dbReference type="EC" id="2.1.1.107" evidence="15"/>
<dbReference type="NCBIfam" id="TIGR01469">
    <property type="entry name" value="cobA_cysG_Cterm"/>
    <property type="match status" value="1"/>
</dbReference>
<dbReference type="InterPro" id="IPR006367">
    <property type="entry name" value="Sirohaem_synthase_N"/>
</dbReference>
<dbReference type="InterPro" id="IPR035996">
    <property type="entry name" value="4pyrrol_Methylase_sf"/>
</dbReference>
<feature type="active site" description="Proton donor" evidence="15 16">
    <location>
        <position position="272"/>
    </location>
</feature>
<dbReference type="FunFam" id="3.40.1010.10:FF:000001">
    <property type="entry name" value="Siroheme synthase"/>
    <property type="match status" value="1"/>
</dbReference>
<evidence type="ECO:0000313" key="21">
    <source>
        <dbReference type="EMBL" id="ALP53461.1"/>
    </source>
</evidence>
<organism evidence="21 22">
    <name type="scientific">Candidatus Tenderia electrophaga</name>
    <dbReference type="NCBI Taxonomy" id="1748243"/>
    <lineage>
        <taxon>Bacteria</taxon>
        <taxon>Pseudomonadati</taxon>
        <taxon>Pseudomonadota</taxon>
        <taxon>Gammaproteobacteria</taxon>
        <taxon>Candidatus Tenderiales</taxon>
        <taxon>Candidatus Tenderiaceae</taxon>
        <taxon>Candidatus Tenderia</taxon>
    </lineage>
</organism>